<keyword evidence="2 5" id="KW-0812">Transmembrane</keyword>
<dbReference type="STRING" id="665467.SAMN02982931_03474"/>
<evidence type="ECO:0000259" key="6">
    <source>
        <dbReference type="Pfam" id="PF04116"/>
    </source>
</evidence>
<feature type="transmembrane region" description="Helical" evidence="5">
    <location>
        <begin position="137"/>
        <end position="159"/>
    </location>
</feature>
<dbReference type="Proteomes" id="UP000199071">
    <property type="component" value="Unassembled WGS sequence"/>
</dbReference>
<organism evidence="7 8">
    <name type="scientific">Bauldia litoralis</name>
    <dbReference type="NCBI Taxonomy" id="665467"/>
    <lineage>
        <taxon>Bacteria</taxon>
        <taxon>Pseudomonadati</taxon>
        <taxon>Pseudomonadota</taxon>
        <taxon>Alphaproteobacteria</taxon>
        <taxon>Hyphomicrobiales</taxon>
        <taxon>Kaistiaceae</taxon>
        <taxon>Bauldia</taxon>
    </lineage>
</organism>
<evidence type="ECO:0000256" key="3">
    <source>
        <dbReference type="ARBA" id="ARBA00022989"/>
    </source>
</evidence>
<evidence type="ECO:0000256" key="4">
    <source>
        <dbReference type="ARBA" id="ARBA00023136"/>
    </source>
</evidence>
<dbReference type="GO" id="GO:0005506">
    <property type="term" value="F:iron ion binding"/>
    <property type="evidence" value="ECO:0007669"/>
    <property type="project" value="InterPro"/>
</dbReference>
<dbReference type="OrthoDB" id="9770329at2"/>
<keyword evidence="4 5" id="KW-0472">Membrane</keyword>
<keyword evidence="3 5" id="KW-1133">Transmembrane helix</keyword>
<dbReference type="GO" id="GO:0016020">
    <property type="term" value="C:membrane"/>
    <property type="evidence" value="ECO:0007669"/>
    <property type="project" value="UniProtKB-SubCell"/>
</dbReference>
<protein>
    <submittedName>
        <fullName evidence="7">Sterol desaturase/sphingolipid hydroxylase, fatty acid hydroxylase superfamily</fullName>
    </submittedName>
</protein>
<name>A0A1G6DJ20_9HYPH</name>
<dbReference type="EMBL" id="FMXQ01000007">
    <property type="protein sequence ID" value="SDB45140.1"/>
    <property type="molecule type" value="Genomic_DNA"/>
</dbReference>
<feature type="transmembrane region" description="Helical" evidence="5">
    <location>
        <begin position="165"/>
        <end position="185"/>
    </location>
</feature>
<dbReference type="AlphaFoldDB" id="A0A1G6DJ20"/>
<feature type="transmembrane region" description="Helical" evidence="5">
    <location>
        <begin position="77"/>
        <end position="104"/>
    </location>
</feature>
<dbReference type="GO" id="GO:0016491">
    <property type="term" value="F:oxidoreductase activity"/>
    <property type="evidence" value="ECO:0007669"/>
    <property type="project" value="InterPro"/>
</dbReference>
<gene>
    <name evidence="7" type="ORF">SAMN02982931_03474</name>
</gene>
<reference evidence="7 8" key="1">
    <citation type="submission" date="2016-10" db="EMBL/GenBank/DDBJ databases">
        <authorList>
            <person name="de Groot N.N."/>
        </authorList>
    </citation>
    <scope>NUCLEOTIDE SEQUENCE [LARGE SCALE GENOMIC DNA]</scope>
    <source>
        <strain evidence="7 8">ATCC 35022</strain>
    </source>
</reference>
<dbReference type="RefSeq" id="WP_090878240.1">
    <property type="nucleotide sequence ID" value="NZ_FMXQ01000007.1"/>
</dbReference>
<dbReference type="InterPro" id="IPR006694">
    <property type="entry name" value="Fatty_acid_hydroxylase"/>
</dbReference>
<evidence type="ECO:0000313" key="7">
    <source>
        <dbReference type="EMBL" id="SDB45140.1"/>
    </source>
</evidence>
<dbReference type="InterPro" id="IPR050307">
    <property type="entry name" value="Sterol_Desaturase_Related"/>
</dbReference>
<evidence type="ECO:0000256" key="2">
    <source>
        <dbReference type="ARBA" id="ARBA00022692"/>
    </source>
</evidence>
<evidence type="ECO:0000313" key="8">
    <source>
        <dbReference type="Proteomes" id="UP000199071"/>
    </source>
</evidence>
<evidence type="ECO:0000256" key="5">
    <source>
        <dbReference type="SAM" id="Phobius"/>
    </source>
</evidence>
<dbReference type="GO" id="GO:0008610">
    <property type="term" value="P:lipid biosynthetic process"/>
    <property type="evidence" value="ECO:0007669"/>
    <property type="project" value="InterPro"/>
</dbReference>
<evidence type="ECO:0000256" key="1">
    <source>
        <dbReference type="ARBA" id="ARBA00004370"/>
    </source>
</evidence>
<keyword evidence="8" id="KW-1185">Reference proteome</keyword>
<sequence length="336" mass="39263">MDEAKYGTRDRRGHWTPFDRLDYGPLFSWPTKPLAILKWMFGYPGYILPWNLLIALIAIAVWFLATPSLETMKTFEVGWVAFILARNLAMTFVFYGSIHFLLYIRRSQGTTFKYNPKWLDNDNPTFLFKSQTLDNMFWTLASGVPIWTAYEVLTMWVFANGYIPFLTFAANPVWFVVLMLIIPLFREFHFYLVHRLIHWPPLYRTVHHLHHRNVNAGPWSSISMHPVEHLLYFSGVLIHWIVLSHPIHAMFHLFHAGLAAVIGHFGFEKIVVGEDDAVDTHAFAHYLHHKYFEVNYADGSIPLDRWFGTFHDGSKEAEDAMNKRFMERAARARKAG</sequence>
<accession>A0A1G6DJ20</accession>
<feature type="domain" description="Fatty acid hydroxylase" evidence="6">
    <location>
        <begin position="180"/>
        <end position="309"/>
    </location>
</feature>
<feature type="transmembrane region" description="Helical" evidence="5">
    <location>
        <begin position="46"/>
        <end position="65"/>
    </location>
</feature>
<dbReference type="PANTHER" id="PTHR11863">
    <property type="entry name" value="STEROL DESATURASE"/>
    <property type="match status" value="1"/>
</dbReference>
<proteinExistence type="predicted"/>
<dbReference type="Pfam" id="PF04116">
    <property type="entry name" value="FA_hydroxylase"/>
    <property type="match status" value="1"/>
</dbReference>
<comment type="subcellular location">
    <subcellularLocation>
        <location evidence="1">Membrane</location>
    </subcellularLocation>
</comment>